<feature type="region of interest" description="Disordered" evidence="1">
    <location>
        <begin position="18"/>
        <end position="44"/>
    </location>
</feature>
<feature type="domain" description="BURP" evidence="2">
    <location>
        <begin position="216"/>
        <end position="435"/>
    </location>
</feature>
<dbReference type="PROSITE" id="PS51277">
    <property type="entry name" value="BURP"/>
    <property type="match status" value="1"/>
</dbReference>
<dbReference type="Proteomes" id="UP000092600">
    <property type="component" value="Unassembled WGS sequence"/>
</dbReference>
<gene>
    <name evidence="3" type="ORF">ACMD2_02236</name>
</gene>
<dbReference type="Pfam" id="PF03181">
    <property type="entry name" value="BURP"/>
    <property type="match status" value="1"/>
</dbReference>
<dbReference type="PANTHER" id="PTHR31236">
    <property type="entry name" value="BURP DOMAIN PROTEIN USPL1-LIKE"/>
    <property type="match status" value="1"/>
</dbReference>
<dbReference type="STRING" id="4615.A0A199VNF7"/>
<evidence type="ECO:0000313" key="3">
    <source>
        <dbReference type="EMBL" id="OAY78717.1"/>
    </source>
</evidence>
<sequence length="436" mass="43999">MPSAISDLLTPDTLLDKKTGTSVTVGKGGVNVNTGNGKPGGGGGTTVGVGKGGVNVNTGNGKPGGGGGTTVGVGKGGVNVNTGNGKPGGGGGGTTVGVGKGGVNVNTGNGKPRGGGGTTVGVGKGGVNVNTGKGKRGGGGGTTVGVGKGGVNVNTGKGKPGGTNVHVNPGGVGVNVNPKNGKPPVVVHVHPGEHPFLYTYAATDTQLHDDRDVALFFLEKDLRPGATFTLHFTKTAPNGAAATFLPRSEAESIPFSSAKIENILKHFSIDQNSVEAEEMKNTLHECEEPAVNGEKKTCATSLESMVDFATSSLGTRRVRAISTTVRGEPQARKQQYAITGSGVRRTNIGDEVVACHAEAYAYAVFYCHAAGSTRAYEVSMVGEEDGARAEAVAVCHTDTAAWNPKHLAFQVLKVAPGSVPVCHFLPQDSVVWTRSG</sequence>
<feature type="compositionally biased region" description="Low complexity" evidence="1">
    <location>
        <begin position="20"/>
        <end position="36"/>
    </location>
</feature>
<feature type="compositionally biased region" description="Gly residues" evidence="1">
    <location>
        <begin position="111"/>
        <end position="126"/>
    </location>
</feature>
<feature type="compositionally biased region" description="Low complexity" evidence="1">
    <location>
        <begin position="151"/>
        <end position="166"/>
    </location>
</feature>
<feature type="compositionally biased region" description="Gly residues" evidence="1">
    <location>
        <begin position="137"/>
        <end position="150"/>
    </location>
</feature>
<comment type="caution">
    <text evidence="3">The sequence shown here is derived from an EMBL/GenBank/DDBJ whole genome shotgun (WGS) entry which is preliminary data.</text>
</comment>
<protein>
    <submittedName>
        <fullName evidence="3">BURP domain-containing protein 3</fullName>
    </submittedName>
</protein>
<evidence type="ECO:0000256" key="1">
    <source>
        <dbReference type="SAM" id="MobiDB-lite"/>
    </source>
</evidence>
<dbReference type="InterPro" id="IPR004873">
    <property type="entry name" value="BURP_dom"/>
</dbReference>
<proteinExistence type="predicted"/>
<reference evidence="3 4" key="1">
    <citation type="journal article" date="2016" name="DNA Res.">
        <title>The draft genome of MD-2 pineapple using hybrid error correction of long reads.</title>
        <authorList>
            <person name="Redwan R.M."/>
            <person name="Saidin A."/>
            <person name="Kumar S.V."/>
        </authorList>
    </citation>
    <scope>NUCLEOTIDE SEQUENCE [LARGE SCALE GENOMIC DNA]</scope>
    <source>
        <strain evidence="4">cv. MD2</strain>
        <tissue evidence="3">Leaf</tissue>
    </source>
</reference>
<dbReference type="SMART" id="SM01045">
    <property type="entry name" value="BURP"/>
    <property type="match status" value="1"/>
</dbReference>
<dbReference type="EMBL" id="LSRQ01001222">
    <property type="protein sequence ID" value="OAY78717.1"/>
    <property type="molecule type" value="Genomic_DNA"/>
</dbReference>
<dbReference type="PANTHER" id="PTHR31236:SF2">
    <property type="entry name" value="BURP DOMAIN PROTEIN RD22"/>
    <property type="match status" value="1"/>
</dbReference>
<organism evidence="3 4">
    <name type="scientific">Ananas comosus</name>
    <name type="common">Pineapple</name>
    <name type="synonym">Ananas ananas</name>
    <dbReference type="NCBI Taxonomy" id="4615"/>
    <lineage>
        <taxon>Eukaryota</taxon>
        <taxon>Viridiplantae</taxon>
        <taxon>Streptophyta</taxon>
        <taxon>Embryophyta</taxon>
        <taxon>Tracheophyta</taxon>
        <taxon>Spermatophyta</taxon>
        <taxon>Magnoliopsida</taxon>
        <taxon>Liliopsida</taxon>
        <taxon>Poales</taxon>
        <taxon>Bromeliaceae</taxon>
        <taxon>Bromelioideae</taxon>
        <taxon>Ananas</taxon>
    </lineage>
</organism>
<evidence type="ECO:0000313" key="4">
    <source>
        <dbReference type="Proteomes" id="UP000092600"/>
    </source>
</evidence>
<dbReference type="AlphaFoldDB" id="A0A199VNF7"/>
<evidence type="ECO:0000259" key="2">
    <source>
        <dbReference type="PROSITE" id="PS51277"/>
    </source>
</evidence>
<name>A0A199VNF7_ANACO</name>
<feature type="region of interest" description="Disordered" evidence="1">
    <location>
        <begin position="105"/>
        <end position="166"/>
    </location>
</feature>
<dbReference type="InterPro" id="IPR044816">
    <property type="entry name" value="BURP"/>
</dbReference>
<accession>A0A199VNF7</accession>